<dbReference type="InParanoid" id="W0RHX4"/>
<dbReference type="EMBL" id="CP007128">
    <property type="protein sequence ID" value="AHG89935.1"/>
    <property type="molecule type" value="Genomic_DNA"/>
</dbReference>
<dbReference type="InterPro" id="IPR043128">
    <property type="entry name" value="Rev_trsase/Diguanyl_cyclase"/>
</dbReference>
<dbReference type="GO" id="GO:0052621">
    <property type="term" value="F:diguanylate cyclase activity"/>
    <property type="evidence" value="ECO:0007669"/>
    <property type="project" value="UniProtKB-EC"/>
</dbReference>
<evidence type="ECO:0000259" key="7">
    <source>
        <dbReference type="PROSITE" id="PS50110"/>
    </source>
</evidence>
<dbReference type="PROSITE" id="PS50887">
    <property type="entry name" value="GGDEF"/>
    <property type="match status" value="1"/>
</dbReference>
<dbReference type="HOGENOM" id="CLU_000445_11_28_0"/>
<dbReference type="GO" id="GO:0005886">
    <property type="term" value="C:plasma membrane"/>
    <property type="evidence" value="ECO:0007669"/>
    <property type="project" value="TreeGrafter"/>
</dbReference>
<comment type="catalytic activity">
    <reaction evidence="4">
        <text>2 GTP = 3',3'-c-di-GMP + 2 diphosphate</text>
        <dbReference type="Rhea" id="RHEA:24898"/>
        <dbReference type="ChEBI" id="CHEBI:33019"/>
        <dbReference type="ChEBI" id="CHEBI:37565"/>
        <dbReference type="ChEBI" id="CHEBI:58805"/>
        <dbReference type="EC" id="2.7.7.65"/>
    </reaction>
</comment>
<dbReference type="eggNOG" id="COG0745">
    <property type="taxonomic scope" value="Bacteria"/>
</dbReference>
<dbReference type="PANTHER" id="PTHR45138:SF9">
    <property type="entry name" value="DIGUANYLATE CYCLASE DGCM-RELATED"/>
    <property type="match status" value="1"/>
</dbReference>
<dbReference type="SUPFAM" id="SSF55781">
    <property type="entry name" value="GAF domain-like"/>
    <property type="match status" value="1"/>
</dbReference>
<keyword evidence="3" id="KW-0418">Kinase</keyword>
<accession>W0RHX4</accession>
<dbReference type="Gene3D" id="3.30.70.270">
    <property type="match status" value="1"/>
</dbReference>
<evidence type="ECO:0000256" key="6">
    <source>
        <dbReference type="SAM" id="Coils"/>
    </source>
</evidence>
<dbReference type="InterPro" id="IPR003018">
    <property type="entry name" value="GAF"/>
</dbReference>
<dbReference type="GO" id="GO:0000160">
    <property type="term" value="P:phosphorelay signal transduction system"/>
    <property type="evidence" value="ECO:0007669"/>
    <property type="project" value="InterPro"/>
</dbReference>
<dbReference type="STRING" id="861299.J421_2398"/>
<gene>
    <name evidence="9" type="ORF">J421_2398</name>
</gene>
<evidence type="ECO:0000313" key="10">
    <source>
        <dbReference type="Proteomes" id="UP000019151"/>
    </source>
</evidence>
<reference evidence="9 10" key="1">
    <citation type="journal article" date="2014" name="Genome Announc.">
        <title>Genome Sequence and Methylome of Soil Bacterium Gemmatirosa kalamazoonensis KBS708T, a Member of the Rarely Cultivated Gemmatimonadetes Phylum.</title>
        <authorList>
            <person name="Debruyn J.M."/>
            <person name="Radosevich M."/>
            <person name="Wommack K.E."/>
            <person name="Polson S.W."/>
            <person name="Hauser L.J."/>
            <person name="Fawaz M.N."/>
            <person name="Korlach J."/>
            <person name="Tsai Y.C."/>
        </authorList>
    </citation>
    <scope>NUCLEOTIDE SEQUENCE [LARGE SCALE GENOMIC DNA]</scope>
    <source>
        <strain evidence="9 10">KBS708</strain>
    </source>
</reference>
<dbReference type="PROSITE" id="PS50110">
    <property type="entry name" value="RESPONSE_REGULATORY"/>
    <property type="match status" value="1"/>
</dbReference>
<evidence type="ECO:0000256" key="4">
    <source>
        <dbReference type="ARBA" id="ARBA00034247"/>
    </source>
</evidence>
<dbReference type="PANTHER" id="PTHR45138">
    <property type="entry name" value="REGULATORY COMPONENTS OF SENSORY TRANSDUCTION SYSTEM"/>
    <property type="match status" value="1"/>
</dbReference>
<dbReference type="eggNOG" id="COG3706">
    <property type="taxonomic scope" value="Bacteria"/>
</dbReference>
<name>W0RHX4_9BACT</name>
<protein>
    <recommendedName>
        <fullName evidence="1">diguanylate cyclase</fullName>
        <ecNumber evidence="1">2.7.7.65</ecNumber>
    </recommendedName>
</protein>
<organism evidence="9 10">
    <name type="scientific">Gemmatirosa kalamazoonensis</name>
    <dbReference type="NCBI Taxonomy" id="861299"/>
    <lineage>
        <taxon>Bacteria</taxon>
        <taxon>Pseudomonadati</taxon>
        <taxon>Gemmatimonadota</taxon>
        <taxon>Gemmatimonadia</taxon>
        <taxon>Gemmatimonadales</taxon>
        <taxon>Gemmatimonadaceae</taxon>
        <taxon>Gemmatirosa</taxon>
    </lineage>
</organism>
<dbReference type="Proteomes" id="UP000019151">
    <property type="component" value="Chromosome"/>
</dbReference>
<evidence type="ECO:0000313" key="9">
    <source>
        <dbReference type="EMBL" id="AHG89935.1"/>
    </source>
</evidence>
<dbReference type="KEGG" id="gba:J421_2398"/>
<dbReference type="NCBIfam" id="TIGR00254">
    <property type="entry name" value="GGDEF"/>
    <property type="match status" value="1"/>
</dbReference>
<dbReference type="Gene3D" id="3.30.450.40">
    <property type="match status" value="1"/>
</dbReference>
<dbReference type="InterPro" id="IPR000160">
    <property type="entry name" value="GGDEF_dom"/>
</dbReference>
<keyword evidence="5" id="KW-0597">Phosphoprotein</keyword>
<dbReference type="EC" id="2.7.7.65" evidence="1"/>
<dbReference type="InterPro" id="IPR029787">
    <property type="entry name" value="Nucleotide_cyclase"/>
</dbReference>
<evidence type="ECO:0000259" key="8">
    <source>
        <dbReference type="PROSITE" id="PS50887"/>
    </source>
</evidence>
<dbReference type="PATRIC" id="fig|861299.3.peg.2444"/>
<keyword evidence="6" id="KW-0175">Coiled coil</keyword>
<feature type="domain" description="Response regulatory" evidence="7">
    <location>
        <begin position="22"/>
        <end position="140"/>
    </location>
</feature>
<dbReference type="SMART" id="SM00267">
    <property type="entry name" value="GGDEF"/>
    <property type="match status" value="1"/>
</dbReference>
<dbReference type="InterPro" id="IPR001789">
    <property type="entry name" value="Sig_transdc_resp-reg_receiver"/>
</dbReference>
<evidence type="ECO:0000256" key="1">
    <source>
        <dbReference type="ARBA" id="ARBA00012528"/>
    </source>
</evidence>
<dbReference type="SUPFAM" id="SSF52172">
    <property type="entry name" value="CheY-like"/>
    <property type="match status" value="1"/>
</dbReference>
<dbReference type="Pfam" id="PF13185">
    <property type="entry name" value="GAF_2"/>
    <property type="match status" value="1"/>
</dbReference>
<dbReference type="Pfam" id="PF00072">
    <property type="entry name" value="Response_reg"/>
    <property type="match status" value="1"/>
</dbReference>
<feature type="modified residue" description="4-aspartylphosphate" evidence="5">
    <location>
        <position position="73"/>
    </location>
</feature>
<feature type="domain" description="GGDEF" evidence="8">
    <location>
        <begin position="377"/>
        <end position="510"/>
    </location>
</feature>
<evidence type="ECO:0000256" key="5">
    <source>
        <dbReference type="PROSITE-ProRule" id="PRU00169"/>
    </source>
</evidence>
<dbReference type="Pfam" id="PF00990">
    <property type="entry name" value="GGDEF"/>
    <property type="match status" value="1"/>
</dbReference>
<keyword evidence="10" id="KW-1185">Reference proteome</keyword>
<dbReference type="AlphaFoldDB" id="W0RHX4"/>
<dbReference type="eggNOG" id="COG2203">
    <property type="taxonomic scope" value="Bacteria"/>
</dbReference>
<dbReference type="CDD" id="cd01949">
    <property type="entry name" value="GGDEF"/>
    <property type="match status" value="1"/>
</dbReference>
<dbReference type="Gene3D" id="3.40.50.2300">
    <property type="match status" value="1"/>
</dbReference>
<dbReference type="FunFam" id="3.30.70.270:FF:000001">
    <property type="entry name" value="Diguanylate cyclase domain protein"/>
    <property type="match status" value="1"/>
</dbReference>
<dbReference type="GO" id="GO:0043709">
    <property type="term" value="P:cell adhesion involved in single-species biofilm formation"/>
    <property type="evidence" value="ECO:0007669"/>
    <property type="project" value="TreeGrafter"/>
</dbReference>
<feature type="coiled-coil region" evidence="6">
    <location>
        <begin position="146"/>
        <end position="173"/>
    </location>
</feature>
<dbReference type="SUPFAM" id="SSF55073">
    <property type="entry name" value="Nucleotide cyclase"/>
    <property type="match status" value="1"/>
</dbReference>
<dbReference type="InterPro" id="IPR011006">
    <property type="entry name" value="CheY-like_superfamily"/>
</dbReference>
<evidence type="ECO:0000256" key="2">
    <source>
        <dbReference type="ARBA" id="ARBA00022679"/>
    </source>
</evidence>
<dbReference type="InterPro" id="IPR029016">
    <property type="entry name" value="GAF-like_dom_sf"/>
</dbReference>
<sequence length="510" mass="55544">MTTALDAWSRDVASETRAAGARILVVDDDAAVRQSVAWVLEEYGYEVVAVPGGGGLLEQLDGDGRPPDLLLLDILMPDADGVQLLERVKSDERWRDVPVLMLSSVPPEEATVRTLGLGAADFIRKPFRGRELVARVQAQLRAGAMLRATRESLLRAEEELRRARDDAESRRRLVDILHEVTSDIAAHEVYHVLARRVARALAVSHCSVILARPGDTRGVVASAFESPKHQNASVELDDFPEVRRALETGEPVLVEDVATHALYADGRQALGLDRTEVPVRSSIALPFAIEGGQAGVFLLRRTREQPPLGREDVAFAEAVISAAVSAVQRAQVIETTRADNARLAQLATTDPLTALLNRRALTERLTREMERALRNDSSVALLLIDLDHFKRVNDTHGHLVGDAVLRDVAELLISGVRGSDFVGRFGGEEFLVVLPDTDDDGAAAFAERIRERVEAHSFAGRDGAPPLHMTASIGVATFPAALIESVEDLFARADAALYRAKAEGRNRVRA</sequence>
<dbReference type="SMART" id="SM00448">
    <property type="entry name" value="REC"/>
    <property type="match status" value="1"/>
</dbReference>
<dbReference type="GO" id="GO:0016301">
    <property type="term" value="F:kinase activity"/>
    <property type="evidence" value="ECO:0007669"/>
    <property type="project" value="UniProtKB-KW"/>
</dbReference>
<proteinExistence type="predicted"/>
<dbReference type="SMART" id="SM00065">
    <property type="entry name" value="GAF"/>
    <property type="match status" value="1"/>
</dbReference>
<dbReference type="InterPro" id="IPR050469">
    <property type="entry name" value="Diguanylate_Cyclase"/>
</dbReference>
<keyword evidence="2" id="KW-0808">Transferase</keyword>
<evidence type="ECO:0000256" key="3">
    <source>
        <dbReference type="ARBA" id="ARBA00022777"/>
    </source>
</evidence>
<dbReference type="GO" id="GO:1902201">
    <property type="term" value="P:negative regulation of bacterial-type flagellum-dependent cell motility"/>
    <property type="evidence" value="ECO:0007669"/>
    <property type="project" value="TreeGrafter"/>
</dbReference>